<keyword evidence="2" id="KW-1185">Reference proteome</keyword>
<evidence type="ECO:0000313" key="2">
    <source>
        <dbReference type="Proteomes" id="UP000053235"/>
    </source>
</evidence>
<organism evidence="1 2">
    <name type="scientific">Roseibium alexandrii</name>
    <dbReference type="NCBI Taxonomy" id="388408"/>
    <lineage>
        <taxon>Bacteria</taxon>
        <taxon>Pseudomonadati</taxon>
        <taxon>Pseudomonadota</taxon>
        <taxon>Alphaproteobacteria</taxon>
        <taxon>Hyphomicrobiales</taxon>
        <taxon>Stappiaceae</taxon>
        <taxon>Roseibium</taxon>
    </lineage>
</organism>
<dbReference type="NCBIfam" id="NF047581">
    <property type="entry name" value="gp105_phage_fam"/>
    <property type="match status" value="1"/>
</dbReference>
<dbReference type="InterPro" id="IPR021695">
    <property type="entry name" value="Phage_KPP10_Orf10"/>
</dbReference>
<proteinExistence type="predicted"/>
<dbReference type="STRING" id="388408.LAX5112_01221"/>
<dbReference type="Proteomes" id="UP000053235">
    <property type="component" value="Unassembled WGS sequence"/>
</dbReference>
<evidence type="ECO:0008006" key="3">
    <source>
        <dbReference type="Google" id="ProtNLM"/>
    </source>
</evidence>
<evidence type="ECO:0000313" key="1">
    <source>
        <dbReference type="EMBL" id="CTQ67121.1"/>
    </source>
</evidence>
<dbReference type="Pfam" id="PF11681">
    <property type="entry name" value="Phage_Tube_PhiTE"/>
    <property type="match status" value="1"/>
</dbReference>
<dbReference type="RefSeq" id="WP_055671060.1">
    <property type="nucleotide sequence ID" value="NZ_CXWD01000004.1"/>
</dbReference>
<name>A0A0M6ZXW9_9HYPH</name>
<dbReference type="OrthoDB" id="8163165at2"/>
<protein>
    <recommendedName>
        <fullName evidence="3">DUF3277 family protein</fullName>
    </recommendedName>
</protein>
<accession>A0A0M6ZXW9</accession>
<dbReference type="AlphaFoldDB" id="A0A0M6ZXW9"/>
<sequence>MAQTSAYSMINVAATLDGVAVKGLFDGDDAIVVSQGADVGEMMVGADGSSIFSQTADRSATITIKLQHTSPTHRRLIEKWKQQRAGRLVAFPFDLMDSGSGEGGTADKCFVQRAPDDSKGKNAVVREWVIVTGDWTPNVPNENNGA</sequence>
<gene>
    <name evidence="1" type="ORF">LAX5112_01221</name>
</gene>
<reference evidence="2" key="1">
    <citation type="submission" date="2015-07" db="EMBL/GenBank/DDBJ databases">
        <authorList>
            <person name="Rodrigo-Torres Lidia"/>
            <person name="Arahal R.David."/>
        </authorList>
    </citation>
    <scope>NUCLEOTIDE SEQUENCE [LARGE SCALE GENOMIC DNA]</scope>
    <source>
        <strain evidence="2">CECT 5112</strain>
    </source>
</reference>
<dbReference type="EMBL" id="CXWD01000004">
    <property type="protein sequence ID" value="CTQ67121.1"/>
    <property type="molecule type" value="Genomic_DNA"/>
</dbReference>